<proteinExistence type="predicted"/>
<sequence length="233" mass="24750">MKFDAQKALIAYSGVLTAVFVGVMVSGAVSGVGPARFTEIDVQRINVREPDGTLRMVISNQTSFPEIPHRGREVPHPGRDTAGMLFMNEEGTEVGGLVFGGKNADGVKSSGGSLTFDGYEQDQTVQIMGFQQGARRVSGVFVNDRPEESIDYDVLTRLAGMTPEEQQAAMLAANMDGQPRAFLGRQGSGASELVLRDGAGRARLVLSVAADGGARITFRDENGQATRVVTPEG</sequence>
<dbReference type="RefSeq" id="WP_207823125.1">
    <property type="nucleotide sequence ID" value="NZ_CP062006.1"/>
</dbReference>
<keyword evidence="2" id="KW-1185">Reference proteome</keyword>
<evidence type="ECO:0000313" key="1">
    <source>
        <dbReference type="EMBL" id="QTC87127.1"/>
    </source>
</evidence>
<reference evidence="1 2" key="1">
    <citation type="submission" date="2020-09" db="EMBL/GenBank/DDBJ databases">
        <title>Brevundimonas sp. LVF1 isolated from an oligotrophic pond in Goettingen, Germany.</title>
        <authorList>
            <person name="Friedrich I."/>
            <person name="Klassen A."/>
            <person name="Neubauer H."/>
            <person name="Schneider D."/>
            <person name="Hertel R."/>
            <person name="Daniel R."/>
        </authorList>
    </citation>
    <scope>NUCLEOTIDE SEQUENCE [LARGE SCALE GENOMIC DNA]</scope>
    <source>
        <strain evidence="1 2">LVF1</strain>
    </source>
</reference>
<gene>
    <name evidence="1" type="ORF">IFE19_13610</name>
</gene>
<protein>
    <submittedName>
        <fullName evidence="1">Uncharacterized protein</fullName>
    </submittedName>
</protein>
<name>A0ABX7SHK6_9CAUL</name>
<organism evidence="1 2">
    <name type="scientific">Brevundimonas pondensis</name>
    <dbReference type="NCBI Taxonomy" id="2774189"/>
    <lineage>
        <taxon>Bacteria</taxon>
        <taxon>Pseudomonadati</taxon>
        <taxon>Pseudomonadota</taxon>
        <taxon>Alphaproteobacteria</taxon>
        <taxon>Caulobacterales</taxon>
        <taxon>Caulobacteraceae</taxon>
        <taxon>Brevundimonas</taxon>
    </lineage>
</organism>
<dbReference type="EMBL" id="CP062006">
    <property type="protein sequence ID" value="QTC87127.1"/>
    <property type="molecule type" value="Genomic_DNA"/>
</dbReference>
<accession>A0ABX7SHK6</accession>
<dbReference type="Proteomes" id="UP000663942">
    <property type="component" value="Chromosome"/>
</dbReference>
<evidence type="ECO:0000313" key="2">
    <source>
        <dbReference type="Proteomes" id="UP000663942"/>
    </source>
</evidence>